<dbReference type="GO" id="GO:0016682">
    <property type="term" value="F:oxidoreductase activity, acting on diphenols and related substances as donors, oxygen as acceptor"/>
    <property type="evidence" value="ECO:0007669"/>
    <property type="project" value="TreeGrafter"/>
</dbReference>
<dbReference type="GO" id="GO:0005886">
    <property type="term" value="C:plasma membrane"/>
    <property type="evidence" value="ECO:0007669"/>
    <property type="project" value="UniProtKB-SubCell"/>
</dbReference>
<dbReference type="Proteomes" id="UP001239782">
    <property type="component" value="Chromosome"/>
</dbReference>
<evidence type="ECO:0000256" key="7">
    <source>
        <dbReference type="ARBA" id="ARBA00022723"/>
    </source>
</evidence>
<evidence type="ECO:0000313" key="14">
    <source>
        <dbReference type="EMBL" id="WMS89214.1"/>
    </source>
</evidence>
<reference evidence="14 15" key="1">
    <citation type="submission" date="2023-08" db="EMBL/GenBank/DDBJ databases">
        <title>Pleionea litopenaei sp. nov., isolated from stomach of juvenile Litopenaeus vannamei.</title>
        <authorList>
            <person name="Rho A.M."/>
            <person name="Hwang C.Y."/>
        </authorList>
    </citation>
    <scope>NUCLEOTIDE SEQUENCE [LARGE SCALE GENOMIC DNA]</scope>
    <source>
        <strain evidence="14 15">HL-JVS1</strain>
    </source>
</reference>
<feature type="transmembrane region" description="Helical" evidence="12">
    <location>
        <begin position="357"/>
        <end position="375"/>
    </location>
</feature>
<comment type="similarity">
    <text evidence="2 12">Belongs to the cytochrome ubiquinol oxidase subunit 1 family.</text>
</comment>
<protein>
    <submittedName>
        <fullName evidence="14">Cytochrome ubiquinol oxidase subunit I</fullName>
    </submittedName>
</protein>
<evidence type="ECO:0000256" key="1">
    <source>
        <dbReference type="ARBA" id="ARBA00004651"/>
    </source>
</evidence>
<dbReference type="PIRSF" id="PIRSF006446">
    <property type="entry name" value="Cyt_quinol_oxidase_1"/>
    <property type="match status" value="1"/>
</dbReference>
<dbReference type="InterPro" id="IPR002585">
    <property type="entry name" value="Cyt-d_ubiquinol_oxidase_su_1"/>
</dbReference>
<sequence length="495" mass="55283">MVNESTLILSRIQFALNISFHILFPTITIALAWFLFYIKVRHHISGHPVWMRVYRFWVKIFALTFAVGVVSGITMSFQFGTNWPGFMEKVGNIAGPLLGYEVLTAFFMEATFLGAMLFGIKRLPPWFHTLSTLLVAVGTSLSAFWILALNSWMQTPQGFEMIDGIAHPTDWWAIIFNPSFPYRLMHMLLASGLTASFLVAGISAYRILKGDEKRAPRVALRIGCFSAAILIPIQIFVGDLHGLNTLKHQPQKVAAMEGVWETERGVPLLLFAIPDQEERTNHWEVAVPNLASLILTHDKDGEIKGLNEFKGEHPPVAPIFYGFRVMVGIGMLMFVSSWIASFWLIRKNALPSWALKTLHWMTFSGWVATLAGWYVTEIGRQPYLVSGVLTTADAATTIPPANVGISLTLYAIVYAVLLYAYIHTLFYMARKSVQVDEITTLNESWHKRSPAVQDDEATLTKAMLTKAMPTETRQVESSNTATTSSQTESNGGIVS</sequence>
<dbReference type="EMBL" id="CP133548">
    <property type="protein sequence ID" value="WMS89214.1"/>
    <property type="molecule type" value="Genomic_DNA"/>
</dbReference>
<evidence type="ECO:0000256" key="4">
    <source>
        <dbReference type="ARBA" id="ARBA00022475"/>
    </source>
</evidence>
<feature type="transmembrane region" description="Helical" evidence="12">
    <location>
        <begin position="403"/>
        <end position="422"/>
    </location>
</feature>
<dbReference type="GO" id="GO:0070069">
    <property type="term" value="C:cytochrome complex"/>
    <property type="evidence" value="ECO:0007669"/>
    <property type="project" value="UniProtKB-UniRule"/>
</dbReference>
<keyword evidence="5 12" id="KW-0349">Heme</keyword>
<dbReference type="PANTHER" id="PTHR30365:SF14">
    <property type="entry name" value="CYTOCHROME BD MENAQUINOL OXIDASE SUBUNIT I-RELATED"/>
    <property type="match status" value="1"/>
</dbReference>
<organism evidence="14 15">
    <name type="scientific">Pleionea litopenaei</name>
    <dbReference type="NCBI Taxonomy" id="3070815"/>
    <lineage>
        <taxon>Bacteria</taxon>
        <taxon>Pseudomonadati</taxon>
        <taxon>Pseudomonadota</taxon>
        <taxon>Gammaproteobacteria</taxon>
        <taxon>Oceanospirillales</taxon>
        <taxon>Pleioneaceae</taxon>
        <taxon>Pleionea</taxon>
    </lineage>
</organism>
<feature type="transmembrane region" description="Helical" evidence="12">
    <location>
        <begin position="218"/>
        <end position="237"/>
    </location>
</feature>
<dbReference type="GO" id="GO:0046872">
    <property type="term" value="F:metal ion binding"/>
    <property type="evidence" value="ECO:0007669"/>
    <property type="project" value="UniProtKB-UniRule"/>
</dbReference>
<feature type="region of interest" description="Disordered" evidence="13">
    <location>
        <begin position="469"/>
        <end position="495"/>
    </location>
</feature>
<keyword evidence="15" id="KW-1185">Reference proteome</keyword>
<evidence type="ECO:0000256" key="11">
    <source>
        <dbReference type="ARBA" id="ARBA00023136"/>
    </source>
</evidence>
<feature type="transmembrane region" description="Helical" evidence="12">
    <location>
        <begin position="12"/>
        <end position="36"/>
    </location>
</feature>
<dbReference type="GO" id="GO:0009055">
    <property type="term" value="F:electron transfer activity"/>
    <property type="evidence" value="ECO:0007669"/>
    <property type="project" value="UniProtKB-UniRule"/>
</dbReference>
<evidence type="ECO:0000256" key="8">
    <source>
        <dbReference type="ARBA" id="ARBA00022982"/>
    </source>
</evidence>
<evidence type="ECO:0000256" key="10">
    <source>
        <dbReference type="ARBA" id="ARBA00023004"/>
    </source>
</evidence>
<keyword evidence="8 12" id="KW-0249">Electron transport</keyword>
<name>A0AA51X8R4_9GAMM</name>
<evidence type="ECO:0000256" key="3">
    <source>
        <dbReference type="ARBA" id="ARBA00022448"/>
    </source>
</evidence>
<feature type="transmembrane region" description="Helical" evidence="12">
    <location>
        <begin position="184"/>
        <end position="206"/>
    </location>
</feature>
<dbReference type="PANTHER" id="PTHR30365">
    <property type="entry name" value="CYTOCHROME D UBIQUINOL OXIDASE"/>
    <property type="match status" value="1"/>
</dbReference>
<evidence type="ECO:0000256" key="2">
    <source>
        <dbReference type="ARBA" id="ARBA00009819"/>
    </source>
</evidence>
<evidence type="ECO:0000256" key="6">
    <source>
        <dbReference type="ARBA" id="ARBA00022692"/>
    </source>
</evidence>
<evidence type="ECO:0000256" key="5">
    <source>
        <dbReference type="ARBA" id="ARBA00022617"/>
    </source>
</evidence>
<feature type="transmembrane region" description="Helical" evidence="12">
    <location>
        <begin position="56"/>
        <end position="77"/>
    </location>
</feature>
<evidence type="ECO:0000256" key="12">
    <source>
        <dbReference type="PIRNR" id="PIRNR006446"/>
    </source>
</evidence>
<keyword evidence="4 12" id="KW-1003">Cell membrane</keyword>
<dbReference type="GO" id="GO:0019646">
    <property type="term" value="P:aerobic electron transport chain"/>
    <property type="evidence" value="ECO:0007669"/>
    <property type="project" value="InterPro"/>
</dbReference>
<feature type="transmembrane region" description="Helical" evidence="12">
    <location>
        <begin position="132"/>
        <end position="153"/>
    </location>
</feature>
<keyword evidence="11 12" id="KW-0472">Membrane</keyword>
<dbReference type="Pfam" id="PF01654">
    <property type="entry name" value="Cyt_bd_oxida_I"/>
    <property type="match status" value="1"/>
</dbReference>
<proteinExistence type="inferred from homology"/>
<gene>
    <name evidence="14" type="ORF">Q9312_07605</name>
</gene>
<comment type="subcellular location">
    <subcellularLocation>
        <location evidence="12">Cell inner membrane</location>
    </subcellularLocation>
    <subcellularLocation>
        <location evidence="1">Cell membrane</location>
        <topology evidence="1">Multi-pass membrane protein</topology>
    </subcellularLocation>
</comment>
<evidence type="ECO:0000256" key="13">
    <source>
        <dbReference type="SAM" id="MobiDB-lite"/>
    </source>
</evidence>
<keyword evidence="9 12" id="KW-1133">Transmembrane helix</keyword>
<keyword evidence="6 12" id="KW-0812">Transmembrane</keyword>
<evidence type="ECO:0000256" key="9">
    <source>
        <dbReference type="ARBA" id="ARBA00022989"/>
    </source>
</evidence>
<feature type="transmembrane region" description="Helical" evidence="12">
    <location>
        <begin position="97"/>
        <end position="120"/>
    </location>
</feature>
<evidence type="ECO:0000313" key="15">
    <source>
        <dbReference type="Proteomes" id="UP001239782"/>
    </source>
</evidence>
<dbReference type="AlphaFoldDB" id="A0AA51X8R4"/>
<keyword evidence="10 12" id="KW-0408">Iron</keyword>
<accession>A0AA51X8R4</accession>
<dbReference type="KEGG" id="plei:Q9312_07605"/>
<feature type="transmembrane region" description="Helical" evidence="12">
    <location>
        <begin position="319"/>
        <end position="345"/>
    </location>
</feature>
<keyword evidence="3 12" id="KW-0813">Transport</keyword>
<feature type="compositionally biased region" description="Polar residues" evidence="13">
    <location>
        <begin position="471"/>
        <end position="495"/>
    </location>
</feature>
<dbReference type="GO" id="GO:0020037">
    <property type="term" value="F:heme binding"/>
    <property type="evidence" value="ECO:0007669"/>
    <property type="project" value="TreeGrafter"/>
</dbReference>
<keyword evidence="7 12" id="KW-0479">Metal-binding</keyword>
<dbReference type="RefSeq" id="WP_309204484.1">
    <property type="nucleotide sequence ID" value="NZ_CP133548.1"/>
</dbReference>